<dbReference type="RefSeq" id="WP_055007947.1">
    <property type="nucleotide sequence ID" value="NZ_LJPW01000023.1"/>
</dbReference>
<dbReference type="AlphaFoldDB" id="A0A3M3BM09"/>
<name>A0A3M3BM09_9PSED</name>
<evidence type="ECO:0000313" key="2">
    <source>
        <dbReference type="Proteomes" id="UP000278587"/>
    </source>
</evidence>
<sequence length="105" mass="12242">MDSNTNRLTLRFELALLISKARTQDSIYQKVLNKDTPPDRFSSLHWEDVLDKLEDLALLDHAENFTTDHSSYIEDTALLKSYWTLREWCGIDIFPDNSPAVIERL</sequence>
<proteinExistence type="predicted"/>
<gene>
    <name evidence="1" type="ORF">ALQ84_200171</name>
</gene>
<reference evidence="1 2" key="1">
    <citation type="submission" date="2018-08" db="EMBL/GenBank/DDBJ databases">
        <title>Recombination of ecologically and evolutionarily significant loci maintains genetic cohesion in the Pseudomonas syringae species complex.</title>
        <authorList>
            <person name="Dillon M."/>
            <person name="Thakur S."/>
            <person name="Almeida R.N.D."/>
            <person name="Weir B.S."/>
            <person name="Guttman D.S."/>
        </authorList>
    </citation>
    <scope>NUCLEOTIDE SEQUENCE [LARGE SCALE GENOMIC DNA]</scope>
    <source>
        <strain evidence="1 2">ICMP 4086</strain>
    </source>
</reference>
<dbReference type="OrthoDB" id="6991686at2"/>
<comment type="caution">
    <text evidence="1">The sequence shown here is derived from an EMBL/GenBank/DDBJ whole genome shotgun (WGS) entry which is preliminary data.</text>
</comment>
<dbReference type="EMBL" id="RBOC01000034">
    <property type="protein sequence ID" value="RMM13715.1"/>
    <property type="molecule type" value="Genomic_DNA"/>
</dbReference>
<protein>
    <submittedName>
        <fullName evidence="1">Uncharacterized protein</fullName>
    </submittedName>
</protein>
<organism evidence="1 2">
    <name type="scientific">Pseudomonas caricapapayae</name>
    <dbReference type="NCBI Taxonomy" id="46678"/>
    <lineage>
        <taxon>Bacteria</taxon>
        <taxon>Pseudomonadati</taxon>
        <taxon>Pseudomonadota</taxon>
        <taxon>Gammaproteobacteria</taxon>
        <taxon>Pseudomonadales</taxon>
        <taxon>Pseudomonadaceae</taxon>
        <taxon>Pseudomonas</taxon>
    </lineage>
</organism>
<evidence type="ECO:0000313" key="1">
    <source>
        <dbReference type="EMBL" id="RMM13715.1"/>
    </source>
</evidence>
<accession>A0A3M3BM09</accession>
<dbReference type="Proteomes" id="UP000278587">
    <property type="component" value="Unassembled WGS sequence"/>
</dbReference>